<feature type="binding site" evidence="7">
    <location>
        <position position="24"/>
    </location>
    <ligand>
        <name>5-amino-6-(D-ribitylamino)uracil</name>
        <dbReference type="ChEBI" id="CHEBI:15934"/>
    </ligand>
</feature>
<dbReference type="InterPro" id="IPR002180">
    <property type="entry name" value="LS/RS"/>
</dbReference>
<keyword evidence="9" id="KW-1185">Reference proteome</keyword>
<feature type="binding site" evidence="7">
    <location>
        <begin position="58"/>
        <end position="60"/>
    </location>
    <ligand>
        <name>5-amino-6-(D-ribitylamino)uracil</name>
        <dbReference type="ChEBI" id="CHEBI:15934"/>
    </ligand>
</feature>
<evidence type="ECO:0000256" key="3">
    <source>
        <dbReference type="ARBA" id="ARBA00012664"/>
    </source>
</evidence>
<evidence type="ECO:0000256" key="7">
    <source>
        <dbReference type="HAMAP-Rule" id="MF_00178"/>
    </source>
</evidence>
<dbReference type="InterPro" id="IPR036467">
    <property type="entry name" value="LS/RS_sf"/>
</dbReference>
<comment type="caution">
    <text evidence="8">The sequence shown here is derived from an EMBL/GenBank/DDBJ whole genome shotgun (WGS) entry which is preliminary data.</text>
</comment>
<dbReference type="PANTHER" id="PTHR21058">
    <property type="entry name" value="6,7-DIMETHYL-8-RIBITYLLUMAZINE SYNTHASE DMRL SYNTHASE LUMAZINE SYNTHASE"/>
    <property type="match status" value="1"/>
</dbReference>
<comment type="function">
    <text evidence="7">Catalyzes the formation of 6,7-dimethyl-8-ribityllumazine by condensation of 5-amino-6-(D-ribitylamino)uracil with 3,4-dihydroxy-2-butanone 4-phosphate. This is the penultimate step in the biosynthesis of riboflavin.</text>
</comment>
<evidence type="ECO:0000256" key="2">
    <source>
        <dbReference type="ARBA" id="ARBA00007424"/>
    </source>
</evidence>
<dbReference type="Gene3D" id="3.40.50.960">
    <property type="entry name" value="Lumazine/riboflavin synthase"/>
    <property type="match status" value="1"/>
</dbReference>
<proteinExistence type="inferred from homology"/>
<comment type="pathway">
    <text evidence="1 7">Cofactor biosynthesis; riboflavin biosynthesis; riboflavin from 2-hydroxy-3-oxobutyl phosphate and 5-amino-6-(D-ribitylamino)uracil: step 1/2.</text>
</comment>
<feature type="binding site" evidence="7">
    <location>
        <position position="129"/>
    </location>
    <ligand>
        <name>(2S)-2-hydroxy-3-oxobutyl phosphate</name>
        <dbReference type="ChEBI" id="CHEBI:58830"/>
    </ligand>
</feature>
<accession>A0A5C6BFT2</accession>
<name>A0A5C6BFT2_9BACT</name>
<dbReference type="EC" id="2.5.1.78" evidence="3 7"/>
<evidence type="ECO:0000256" key="4">
    <source>
        <dbReference type="ARBA" id="ARBA00022619"/>
    </source>
</evidence>
<dbReference type="CDD" id="cd09209">
    <property type="entry name" value="Lumazine_synthase-I"/>
    <property type="match status" value="1"/>
</dbReference>
<gene>
    <name evidence="7 8" type="primary">ribH</name>
    <name evidence="8" type="ORF">Poly21_49520</name>
</gene>
<dbReference type="EMBL" id="SJPU01000003">
    <property type="protein sequence ID" value="TWU11045.1"/>
    <property type="molecule type" value="Genomic_DNA"/>
</dbReference>
<protein>
    <recommendedName>
        <fullName evidence="3 7">6,7-dimethyl-8-ribityllumazine synthase</fullName>
        <shortName evidence="7">DMRL synthase</shortName>
        <shortName evidence="7">LS</shortName>
        <shortName evidence="7">Lumazine synthase</shortName>
        <ecNumber evidence="3 7">2.5.1.78</ecNumber>
    </recommendedName>
</protein>
<dbReference type="GO" id="GO:0009231">
    <property type="term" value="P:riboflavin biosynthetic process"/>
    <property type="evidence" value="ECO:0007669"/>
    <property type="project" value="UniProtKB-UniRule"/>
</dbReference>
<dbReference type="RefSeq" id="WP_146409366.1">
    <property type="nucleotide sequence ID" value="NZ_SJPU01000003.1"/>
</dbReference>
<dbReference type="GO" id="GO:0000906">
    <property type="term" value="F:6,7-dimethyl-8-ribityllumazine synthase activity"/>
    <property type="evidence" value="ECO:0007669"/>
    <property type="project" value="UniProtKB-UniRule"/>
</dbReference>
<keyword evidence="5 7" id="KW-0808">Transferase</keyword>
<keyword evidence="4 7" id="KW-0686">Riboflavin biosynthesis</keyword>
<comment type="catalytic activity">
    <reaction evidence="6 7">
        <text>(2S)-2-hydroxy-3-oxobutyl phosphate + 5-amino-6-(D-ribitylamino)uracil = 6,7-dimethyl-8-(1-D-ribityl)lumazine + phosphate + 2 H2O + H(+)</text>
        <dbReference type="Rhea" id="RHEA:26152"/>
        <dbReference type="ChEBI" id="CHEBI:15377"/>
        <dbReference type="ChEBI" id="CHEBI:15378"/>
        <dbReference type="ChEBI" id="CHEBI:15934"/>
        <dbReference type="ChEBI" id="CHEBI:43474"/>
        <dbReference type="ChEBI" id="CHEBI:58201"/>
        <dbReference type="ChEBI" id="CHEBI:58830"/>
        <dbReference type="EC" id="2.5.1.78"/>
    </reaction>
</comment>
<dbReference type="OrthoDB" id="9809709at2"/>
<evidence type="ECO:0000256" key="5">
    <source>
        <dbReference type="ARBA" id="ARBA00022679"/>
    </source>
</evidence>
<dbReference type="HAMAP" id="MF_00178">
    <property type="entry name" value="Lumazine_synth"/>
    <property type="match status" value="1"/>
</dbReference>
<feature type="binding site" evidence="7">
    <location>
        <begin position="87"/>
        <end position="88"/>
    </location>
    <ligand>
        <name>(2S)-2-hydroxy-3-oxobutyl phosphate</name>
        <dbReference type="ChEBI" id="CHEBI:58830"/>
    </ligand>
</feature>
<organism evidence="8 9">
    <name type="scientific">Allorhodopirellula heiligendammensis</name>
    <dbReference type="NCBI Taxonomy" id="2714739"/>
    <lineage>
        <taxon>Bacteria</taxon>
        <taxon>Pseudomonadati</taxon>
        <taxon>Planctomycetota</taxon>
        <taxon>Planctomycetia</taxon>
        <taxon>Pirellulales</taxon>
        <taxon>Pirellulaceae</taxon>
        <taxon>Allorhodopirellula</taxon>
    </lineage>
</organism>
<dbReference type="Pfam" id="PF00885">
    <property type="entry name" value="DMRL_synthase"/>
    <property type="match status" value="1"/>
</dbReference>
<dbReference type="UniPathway" id="UPA00275">
    <property type="reaction ID" value="UER00404"/>
</dbReference>
<dbReference type="GO" id="GO:0005829">
    <property type="term" value="C:cytosol"/>
    <property type="evidence" value="ECO:0007669"/>
    <property type="project" value="TreeGrafter"/>
</dbReference>
<feature type="binding site" evidence="7">
    <location>
        <begin position="82"/>
        <end position="84"/>
    </location>
    <ligand>
        <name>5-amino-6-(D-ribitylamino)uracil</name>
        <dbReference type="ChEBI" id="CHEBI:15934"/>
    </ligand>
</feature>
<reference evidence="8 9" key="1">
    <citation type="journal article" date="2020" name="Antonie Van Leeuwenhoek">
        <title>Rhodopirellula heiligendammensis sp. nov., Rhodopirellula pilleata sp. nov., and Rhodopirellula solitaria sp. nov. isolated from natural or artificial marine surfaces in Northern Germany and California, USA, and emended description of the genus Rhodopirellula.</title>
        <authorList>
            <person name="Kallscheuer N."/>
            <person name="Wiegand S."/>
            <person name="Jogler M."/>
            <person name="Boedeker C."/>
            <person name="Peeters S.H."/>
            <person name="Rast P."/>
            <person name="Heuer A."/>
            <person name="Jetten M.S.M."/>
            <person name="Rohde M."/>
            <person name="Jogler C."/>
        </authorList>
    </citation>
    <scope>NUCLEOTIDE SEQUENCE [LARGE SCALE GENOMIC DNA]</scope>
    <source>
        <strain evidence="8 9">Poly21</strain>
    </source>
</reference>
<evidence type="ECO:0000313" key="8">
    <source>
        <dbReference type="EMBL" id="TWU11045.1"/>
    </source>
</evidence>
<comment type="similarity">
    <text evidence="2 7">Belongs to the DMRL synthase family.</text>
</comment>
<dbReference type="AlphaFoldDB" id="A0A5C6BFT2"/>
<evidence type="ECO:0000256" key="1">
    <source>
        <dbReference type="ARBA" id="ARBA00004917"/>
    </source>
</evidence>
<dbReference type="GO" id="GO:0009349">
    <property type="term" value="C:riboflavin synthase complex"/>
    <property type="evidence" value="ECO:0007669"/>
    <property type="project" value="UniProtKB-UniRule"/>
</dbReference>
<sequence>MSASIDGTTGSLPSGRIAIVVSRYNPGICDSMCEAAVETLTQAGIAPERHWIIRVPGAWELCWAVEQALQHADVAAAIALGCVIRGETTHDEHINRTVSASLMNQSICSGRPVGFGLLTCNTLEQAIQRSGGNVGNKGHEAADAVLELLRLAPKLR</sequence>
<evidence type="ECO:0000256" key="6">
    <source>
        <dbReference type="ARBA" id="ARBA00048785"/>
    </source>
</evidence>
<dbReference type="Proteomes" id="UP000319908">
    <property type="component" value="Unassembled WGS sequence"/>
</dbReference>
<dbReference type="PANTHER" id="PTHR21058:SF0">
    <property type="entry name" value="6,7-DIMETHYL-8-RIBITYLLUMAZINE SYNTHASE"/>
    <property type="match status" value="1"/>
</dbReference>
<dbReference type="NCBIfam" id="TIGR00114">
    <property type="entry name" value="lumazine-synth"/>
    <property type="match status" value="1"/>
</dbReference>
<evidence type="ECO:0000313" key="9">
    <source>
        <dbReference type="Proteomes" id="UP000319908"/>
    </source>
</evidence>
<dbReference type="InterPro" id="IPR034964">
    <property type="entry name" value="LS"/>
</dbReference>
<feature type="binding site" evidence="7">
    <location>
        <position position="115"/>
    </location>
    <ligand>
        <name>5-amino-6-(D-ribitylamino)uracil</name>
        <dbReference type="ChEBI" id="CHEBI:15934"/>
    </ligand>
</feature>
<feature type="active site" description="Proton donor" evidence="7">
    <location>
        <position position="90"/>
    </location>
</feature>
<dbReference type="SUPFAM" id="SSF52121">
    <property type="entry name" value="Lumazine synthase"/>
    <property type="match status" value="1"/>
</dbReference>